<dbReference type="AlphaFoldDB" id="B8MQQ6"/>
<dbReference type="PhylomeDB" id="B8MQQ6"/>
<reference evidence="3" key="1">
    <citation type="journal article" date="2015" name="Genome Announc.">
        <title>Genome sequence of the AIDS-associated pathogen Penicillium marneffei (ATCC18224) and its near taxonomic relative Talaromyces stipitatus (ATCC10500).</title>
        <authorList>
            <person name="Nierman W.C."/>
            <person name="Fedorova-Abrams N.D."/>
            <person name="Andrianopoulos A."/>
        </authorList>
    </citation>
    <scope>NUCLEOTIDE SEQUENCE [LARGE SCALE GENOMIC DNA]</scope>
    <source>
        <strain evidence="3">ATCC 10500 / CBS 375.48 / QM 6759 / NRRL 1006</strain>
    </source>
</reference>
<proteinExistence type="predicted"/>
<organism evidence="2 3">
    <name type="scientific">Talaromyces stipitatus (strain ATCC 10500 / CBS 375.48 / QM 6759 / NRRL 1006)</name>
    <name type="common">Penicillium stipitatum</name>
    <dbReference type="NCBI Taxonomy" id="441959"/>
    <lineage>
        <taxon>Eukaryota</taxon>
        <taxon>Fungi</taxon>
        <taxon>Dikarya</taxon>
        <taxon>Ascomycota</taxon>
        <taxon>Pezizomycotina</taxon>
        <taxon>Eurotiomycetes</taxon>
        <taxon>Eurotiomycetidae</taxon>
        <taxon>Eurotiales</taxon>
        <taxon>Trichocomaceae</taxon>
        <taxon>Talaromyces</taxon>
        <taxon>Talaromyces sect. Talaromyces</taxon>
    </lineage>
</organism>
<sequence length="631" mass="72762">MAATLIQNTPNPLLLPEIVENVVDNICMGDLVSCACVNSLWNVIALKKLYKGSLNDMQYRTPHIGRLGNLLIASRERFSQNMGFVKHLLLAPKTPTIDDAARPNTNRLACSEEFLPLRRRLDAERLLRPQGSGLVSLTIPFEIDEDWSLISDLLLSPTIEYLAVDNFYCELLMASSNKSAEPITPADKFSKLKALTIYRSESSRDNKLLFHLIRSCNLHFFHFEERSRDQMTPIEIAELLISLQRQQNLKALVLIIPGSSCSAAIRMARRKQSKLWPNLKALYLGMGDEHWLEQIPDFKELQILSIQEFVSGPRIINSDVISKIGKCQELRVIDVYFRECNDIEALLDIAHGCPLLQMLRVLHRRLGGRLDPMNTKFSDLLRALPHLEFLELNLKFQINGAHIQDLAVHCPRLTVLRLRETWLCLSIAQMRTVDPLRQLELVQFKEVLFENPQRLMEPHIFSTLVAEWRRIFPKLREMPCHADIYGLDMKKGDLEEISERDVVSLSSYEEIPLSVLEDTEEYHSSETTESDMLTLSSDEEISSDESEDAGEEEEEEEEEEEAVFPGEQELNYNYFGSDWVFLRIKLWRELRYGPSQTAYDRFTSIWRTNLEIEKIGWPVMPLEAYSDPESY</sequence>
<dbReference type="VEuPathDB" id="FungiDB:TSTA_052100"/>
<dbReference type="RefSeq" id="XP_002486797.1">
    <property type="nucleotide sequence ID" value="XM_002486752.1"/>
</dbReference>
<dbReference type="OrthoDB" id="5426109at2759"/>
<dbReference type="InParanoid" id="B8MQQ6"/>
<evidence type="ECO:0000313" key="3">
    <source>
        <dbReference type="Proteomes" id="UP000001745"/>
    </source>
</evidence>
<dbReference type="OMA" id="HHISPAH"/>
<dbReference type="eggNOG" id="ENOG502TAG6">
    <property type="taxonomic scope" value="Eukaryota"/>
</dbReference>
<dbReference type="EMBL" id="EQ962659">
    <property type="protein sequence ID" value="EED12686.1"/>
    <property type="molecule type" value="Genomic_DNA"/>
</dbReference>
<evidence type="ECO:0008006" key="4">
    <source>
        <dbReference type="Google" id="ProtNLM"/>
    </source>
</evidence>
<dbReference type="GeneID" id="8106800"/>
<protein>
    <recommendedName>
        <fullName evidence="4">F-box domain-containing protein</fullName>
    </recommendedName>
</protein>
<dbReference type="Gene3D" id="3.80.10.10">
    <property type="entry name" value="Ribonuclease Inhibitor"/>
    <property type="match status" value="1"/>
</dbReference>
<accession>B8MQQ6</accession>
<dbReference type="InterPro" id="IPR032675">
    <property type="entry name" value="LRR_dom_sf"/>
</dbReference>
<feature type="region of interest" description="Disordered" evidence="1">
    <location>
        <begin position="517"/>
        <end position="567"/>
    </location>
</feature>
<dbReference type="SUPFAM" id="SSF52047">
    <property type="entry name" value="RNI-like"/>
    <property type="match status" value="1"/>
</dbReference>
<feature type="compositionally biased region" description="Acidic residues" evidence="1">
    <location>
        <begin position="537"/>
        <end position="562"/>
    </location>
</feature>
<name>B8MQQ6_TALSN</name>
<evidence type="ECO:0000313" key="2">
    <source>
        <dbReference type="EMBL" id="EED12686.1"/>
    </source>
</evidence>
<gene>
    <name evidence="2" type="ORF">TSTA_052100</name>
</gene>
<dbReference type="Proteomes" id="UP000001745">
    <property type="component" value="Unassembled WGS sequence"/>
</dbReference>
<evidence type="ECO:0000256" key="1">
    <source>
        <dbReference type="SAM" id="MobiDB-lite"/>
    </source>
</evidence>
<keyword evidence="3" id="KW-1185">Reference proteome</keyword>
<dbReference type="HOGENOM" id="CLU_038614_0_0_1"/>
<dbReference type="STRING" id="441959.B8MQQ6"/>